<dbReference type="PROSITE" id="PS01108">
    <property type="entry name" value="RIBOSOMAL_L24"/>
    <property type="match status" value="1"/>
</dbReference>
<dbReference type="GO" id="GO:0005840">
    <property type="term" value="C:ribosome"/>
    <property type="evidence" value="ECO:0007669"/>
    <property type="project" value="UniProtKB-KW"/>
</dbReference>
<dbReference type="Proteomes" id="UP000176952">
    <property type="component" value="Unassembled WGS sequence"/>
</dbReference>
<reference evidence="8 9" key="1">
    <citation type="journal article" date="2016" name="Nat. Commun.">
        <title>Thousands of microbial genomes shed light on interconnected biogeochemical processes in an aquifer system.</title>
        <authorList>
            <person name="Anantharaman K."/>
            <person name="Brown C.T."/>
            <person name="Hug L.A."/>
            <person name="Sharon I."/>
            <person name="Castelle C.J."/>
            <person name="Probst A.J."/>
            <person name="Thomas B.C."/>
            <person name="Singh A."/>
            <person name="Wilkins M.J."/>
            <person name="Karaoz U."/>
            <person name="Brodie E.L."/>
            <person name="Williams K.H."/>
            <person name="Hubbard S.S."/>
            <person name="Banfield J.F."/>
        </authorList>
    </citation>
    <scope>NUCLEOTIDE SEQUENCE [LARGE SCALE GENOMIC DNA]</scope>
</reference>
<name>A0A1G2B4Y6_9BACT</name>
<comment type="function">
    <text evidence="5">One of two assembly initiator proteins, it binds directly to the 5'-end of the 23S rRNA, where it nucleates assembly of the 50S subunit.</text>
</comment>
<dbReference type="HAMAP" id="MF_01326_B">
    <property type="entry name" value="Ribosomal_uL24_B"/>
    <property type="match status" value="1"/>
</dbReference>
<comment type="function">
    <text evidence="5">One of the proteins that surrounds the polypeptide exit tunnel on the outside of the subunit.</text>
</comment>
<evidence type="ECO:0000313" key="8">
    <source>
        <dbReference type="EMBL" id="OGY84248.1"/>
    </source>
</evidence>
<comment type="similarity">
    <text evidence="1 5 6">Belongs to the universal ribosomal protein uL24 family.</text>
</comment>
<evidence type="ECO:0000256" key="1">
    <source>
        <dbReference type="ARBA" id="ARBA00010618"/>
    </source>
</evidence>
<dbReference type="STRING" id="1798542.A3F54_03505"/>
<dbReference type="InterPro" id="IPR005824">
    <property type="entry name" value="KOW"/>
</dbReference>
<protein>
    <recommendedName>
        <fullName evidence="4 5">Large ribosomal subunit protein uL24</fullName>
    </recommendedName>
</protein>
<dbReference type="InterPro" id="IPR041988">
    <property type="entry name" value="Ribosomal_uL24_KOW"/>
</dbReference>
<dbReference type="CDD" id="cd06089">
    <property type="entry name" value="KOW_RPL26"/>
    <property type="match status" value="1"/>
</dbReference>
<evidence type="ECO:0000256" key="2">
    <source>
        <dbReference type="ARBA" id="ARBA00022980"/>
    </source>
</evidence>
<dbReference type="InterPro" id="IPR005825">
    <property type="entry name" value="Ribosomal_uL24_CS"/>
</dbReference>
<comment type="subunit">
    <text evidence="5">Part of the 50S ribosomal subunit.</text>
</comment>
<evidence type="ECO:0000313" key="9">
    <source>
        <dbReference type="Proteomes" id="UP000176952"/>
    </source>
</evidence>
<dbReference type="InterPro" id="IPR014722">
    <property type="entry name" value="Rib_uL2_dom2"/>
</dbReference>
<dbReference type="NCBIfam" id="TIGR01079">
    <property type="entry name" value="rplX_bact"/>
    <property type="match status" value="1"/>
</dbReference>
<proteinExistence type="inferred from homology"/>
<dbReference type="GO" id="GO:0003735">
    <property type="term" value="F:structural constituent of ribosome"/>
    <property type="evidence" value="ECO:0007669"/>
    <property type="project" value="InterPro"/>
</dbReference>
<keyword evidence="3 5" id="KW-0687">Ribonucleoprotein</keyword>
<organism evidence="8 9">
    <name type="scientific">Candidatus Kerfeldbacteria bacterium RIFCSPHIGHO2_12_FULL_48_17</name>
    <dbReference type="NCBI Taxonomy" id="1798542"/>
    <lineage>
        <taxon>Bacteria</taxon>
        <taxon>Candidatus Kerfeldiibacteriota</taxon>
    </lineage>
</organism>
<evidence type="ECO:0000256" key="4">
    <source>
        <dbReference type="ARBA" id="ARBA00035206"/>
    </source>
</evidence>
<dbReference type="AlphaFoldDB" id="A0A1G2B4Y6"/>
<dbReference type="SMART" id="SM00739">
    <property type="entry name" value="KOW"/>
    <property type="match status" value="1"/>
</dbReference>
<evidence type="ECO:0000256" key="3">
    <source>
        <dbReference type="ARBA" id="ARBA00023274"/>
    </source>
</evidence>
<dbReference type="InterPro" id="IPR008991">
    <property type="entry name" value="Translation_prot_SH3-like_sf"/>
</dbReference>
<comment type="caution">
    <text evidence="8">The sequence shown here is derived from an EMBL/GenBank/DDBJ whole genome shotgun (WGS) entry which is preliminary data.</text>
</comment>
<keyword evidence="2 5" id="KW-0689">Ribosomal protein</keyword>
<evidence type="ECO:0000259" key="7">
    <source>
        <dbReference type="SMART" id="SM00739"/>
    </source>
</evidence>
<dbReference type="GO" id="GO:0019843">
    <property type="term" value="F:rRNA binding"/>
    <property type="evidence" value="ECO:0007669"/>
    <property type="project" value="UniProtKB-UniRule"/>
</dbReference>
<gene>
    <name evidence="5" type="primary">rplX</name>
    <name evidence="8" type="ORF">A3F54_03505</name>
</gene>
<sequence length="117" mass="12897">MKLKVGDKVKVLSGKDKGKTGKITQVFPALEKLVVEGVNKTIKHMKKQATRASKGQAQAGEKIEFFAPIHVSNVALVDPKTNKTTRVGFSILEDKRKVRIAKKTKQTIEAPKSDTKK</sequence>
<evidence type="ECO:0000256" key="5">
    <source>
        <dbReference type="HAMAP-Rule" id="MF_01326"/>
    </source>
</evidence>
<dbReference type="GO" id="GO:0006412">
    <property type="term" value="P:translation"/>
    <property type="evidence" value="ECO:0007669"/>
    <property type="project" value="UniProtKB-UniRule"/>
</dbReference>
<dbReference type="InterPro" id="IPR057264">
    <property type="entry name" value="Ribosomal_uL24_C"/>
</dbReference>
<dbReference type="Pfam" id="PF17136">
    <property type="entry name" value="ribosomal_L24"/>
    <property type="match status" value="1"/>
</dbReference>
<dbReference type="PANTHER" id="PTHR12903">
    <property type="entry name" value="MITOCHONDRIAL RIBOSOMAL PROTEIN L24"/>
    <property type="match status" value="1"/>
</dbReference>
<dbReference type="Pfam" id="PF00467">
    <property type="entry name" value="KOW"/>
    <property type="match status" value="1"/>
</dbReference>
<dbReference type="EMBL" id="MHKD01000016">
    <property type="protein sequence ID" value="OGY84248.1"/>
    <property type="molecule type" value="Genomic_DNA"/>
</dbReference>
<feature type="domain" description="KOW" evidence="7">
    <location>
        <begin position="2"/>
        <end position="29"/>
    </location>
</feature>
<evidence type="ECO:0000256" key="6">
    <source>
        <dbReference type="RuleBase" id="RU003477"/>
    </source>
</evidence>
<dbReference type="SUPFAM" id="SSF50104">
    <property type="entry name" value="Translation proteins SH3-like domain"/>
    <property type="match status" value="1"/>
</dbReference>
<dbReference type="Gene3D" id="2.30.30.30">
    <property type="match status" value="1"/>
</dbReference>
<keyword evidence="5" id="KW-0699">rRNA-binding</keyword>
<keyword evidence="5" id="KW-0694">RNA-binding</keyword>
<accession>A0A1G2B4Y6</accession>
<dbReference type="InterPro" id="IPR003256">
    <property type="entry name" value="Ribosomal_uL24"/>
</dbReference>
<dbReference type="GO" id="GO:1990904">
    <property type="term" value="C:ribonucleoprotein complex"/>
    <property type="evidence" value="ECO:0007669"/>
    <property type="project" value="UniProtKB-KW"/>
</dbReference>